<dbReference type="GO" id="GO:0005524">
    <property type="term" value="F:ATP binding"/>
    <property type="evidence" value="ECO:0007669"/>
    <property type="project" value="UniProtKB-KW"/>
</dbReference>
<dbReference type="PANTHER" id="PTHR45569">
    <property type="entry name" value="SENSOR PROTEIN KDPD"/>
    <property type="match status" value="1"/>
</dbReference>
<evidence type="ECO:0000256" key="8">
    <source>
        <dbReference type="ARBA" id="ARBA00022777"/>
    </source>
</evidence>
<dbReference type="SMART" id="SM00387">
    <property type="entry name" value="HATPase_c"/>
    <property type="match status" value="1"/>
</dbReference>
<dbReference type="FunFam" id="1.10.287.130:FF:000001">
    <property type="entry name" value="Two-component sensor histidine kinase"/>
    <property type="match status" value="1"/>
</dbReference>
<dbReference type="InterPro" id="IPR038318">
    <property type="entry name" value="KdpD_sf"/>
</dbReference>
<dbReference type="InterPro" id="IPR052023">
    <property type="entry name" value="Histidine_kinase_KdpD"/>
</dbReference>
<evidence type="ECO:0000256" key="12">
    <source>
        <dbReference type="ARBA" id="ARBA00023136"/>
    </source>
</evidence>
<dbReference type="Gene3D" id="3.30.450.40">
    <property type="match status" value="1"/>
</dbReference>
<dbReference type="CDD" id="cd01987">
    <property type="entry name" value="USP_KdpD-like"/>
    <property type="match status" value="1"/>
</dbReference>
<evidence type="ECO:0000256" key="14">
    <source>
        <dbReference type="SAM" id="Phobius"/>
    </source>
</evidence>
<dbReference type="Pfam" id="PF00512">
    <property type="entry name" value="HisKA"/>
    <property type="match status" value="1"/>
</dbReference>
<dbReference type="InterPro" id="IPR025201">
    <property type="entry name" value="KdpD_TM"/>
</dbReference>
<sequence length="686" mass="75096">MPKKSFLQNTLQRRLLSEQPEGILVNDSKTERVLVCLSPSPSNESVILVASKMARAFAAELTALYVETPTLANMRGEDRERLKKNGKLAEENGASLSYSYGDDVALQIAQFARACGATKIVIGRPNYRRSRPFPKSDIPQRLIQLIPELEVYIIPHFAPPVAGKKLKKQVNVSGASLLITLGVLCGATLIGLLLQRLGFTVANIITIYILSVLLTSFLTESNVCGIFASVLSVLVFNFFFTEPRFTLSAYDPGYPITFLVMFIASLLTSSLTARAKEESKLNAQKAYRTEVLLTASRNLQQAESAKEILSETATQLLKLMGRPVLLYPVSDGQLQKPLLLSPKGFDESEIKKSASLISERDTANRVLVSSTQAGATTKNDSDARFWYLAVRGNNSVHAVAGIAMDRGERIGEFERGLLLALLGECGVAMEKQRLRENQTALAMAAQQEKLRADFLRAISHDLRTPLTSISGNAEMLLTDKMPLDEEQKHRLYTDIFEDSEWLINLVENLLSITRMDDRSLVLNLKPELIFEVIDEAAAHAARRARNHCLKVLEGDELLMAKVDTQLVVQVLVNLIDNAVKYTPEGSDIIISAHGEGKRVLVSIADNGPGISDESKSKLFNMFYTAGGARGDAHRGLGLGLALCRTIIKAHGGEICVSDNLPHGAVFTFSLVREEALPDAQTTGLGG</sequence>
<dbReference type="Gene3D" id="1.20.120.620">
    <property type="entry name" value="Backbone structure of the membrane domain of e. Coli histidine kinase receptor kdpd"/>
    <property type="match status" value="1"/>
</dbReference>
<comment type="catalytic activity">
    <reaction evidence="1">
        <text>ATP + protein L-histidine = ADP + protein N-phospho-L-histidine.</text>
        <dbReference type="EC" id="2.7.13.3"/>
    </reaction>
</comment>
<evidence type="ECO:0000256" key="1">
    <source>
        <dbReference type="ARBA" id="ARBA00000085"/>
    </source>
</evidence>
<dbReference type="FunFam" id="3.30.565.10:FF:000006">
    <property type="entry name" value="Sensor histidine kinase WalK"/>
    <property type="match status" value="1"/>
</dbReference>
<feature type="transmembrane region" description="Helical" evidence="14">
    <location>
        <begin position="223"/>
        <end position="241"/>
    </location>
</feature>
<feature type="transmembrane region" description="Helical" evidence="14">
    <location>
        <begin position="174"/>
        <end position="194"/>
    </location>
</feature>
<evidence type="ECO:0000256" key="4">
    <source>
        <dbReference type="ARBA" id="ARBA00022553"/>
    </source>
</evidence>
<keyword evidence="6 14" id="KW-0812">Transmembrane</keyword>
<dbReference type="CDD" id="cd00075">
    <property type="entry name" value="HATPase"/>
    <property type="match status" value="1"/>
</dbReference>
<keyword evidence="10 14" id="KW-1133">Transmembrane helix</keyword>
<gene>
    <name evidence="16" type="primary">kdpD_12</name>
    <name evidence="16" type="ORF">SDC9_52258</name>
</gene>
<proteinExistence type="predicted"/>
<evidence type="ECO:0000256" key="10">
    <source>
        <dbReference type="ARBA" id="ARBA00022989"/>
    </source>
</evidence>
<feature type="domain" description="Histidine kinase" evidence="15">
    <location>
        <begin position="457"/>
        <end position="674"/>
    </location>
</feature>
<dbReference type="InterPro" id="IPR029016">
    <property type="entry name" value="GAF-like_dom_sf"/>
</dbReference>
<dbReference type="PANTHER" id="PTHR45569:SF1">
    <property type="entry name" value="SENSOR PROTEIN KDPD"/>
    <property type="match status" value="1"/>
</dbReference>
<evidence type="ECO:0000256" key="7">
    <source>
        <dbReference type="ARBA" id="ARBA00022741"/>
    </source>
</evidence>
<dbReference type="PROSITE" id="PS50109">
    <property type="entry name" value="HIS_KIN"/>
    <property type="match status" value="1"/>
</dbReference>
<comment type="subcellular location">
    <subcellularLocation>
        <location evidence="2">Membrane</location>
        <topology evidence="2">Multi-pass membrane protein</topology>
    </subcellularLocation>
</comment>
<evidence type="ECO:0000256" key="2">
    <source>
        <dbReference type="ARBA" id="ARBA00004141"/>
    </source>
</evidence>
<reference evidence="16" key="1">
    <citation type="submission" date="2019-08" db="EMBL/GenBank/DDBJ databases">
        <authorList>
            <person name="Kucharzyk K."/>
            <person name="Murdoch R.W."/>
            <person name="Higgins S."/>
            <person name="Loffler F."/>
        </authorList>
    </citation>
    <scope>NUCLEOTIDE SEQUENCE</scope>
</reference>
<organism evidence="16">
    <name type="scientific">bioreactor metagenome</name>
    <dbReference type="NCBI Taxonomy" id="1076179"/>
    <lineage>
        <taxon>unclassified sequences</taxon>
        <taxon>metagenomes</taxon>
        <taxon>ecological metagenomes</taxon>
    </lineage>
</organism>
<dbReference type="SMART" id="SM00388">
    <property type="entry name" value="HisKA"/>
    <property type="match status" value="1"/>
</dbReference>
<dbReference type="Gene3D" id="3.30.565.10">
    <property type="entry name" value="Histidine kinase-like ATPase, C-terminal domain"/>
    <property type="match status" value="1"/>
</dbReference>
<dbReference type="EMBL" id="VSSQ01001182">
    <property type="protein sequence ID" value="MPM05963.1"/>
    <property type="molecule type" value="Genomic_DNA"/>
</dbReference>
<evidence type="ECO:0000256" key="6">
    <source>
        <dbReference type="ARBA" id="ARBA00022692"/>
    </source>
</evidence>
<dbReference type="InterPro" id="IPR003594">
    <property type="entry name" value="HATPase_dom"/>
</dbReference>
<keyword evidence="8" id="KW-0418">Kinase</keyword>
<dbReference type="InterPro" id="IPR004358">
    <property type="entry name" value="Sig_transdc_His_kin-like_C"/>
</dbReference>
<keyword evidence="13" id="KW-0175">Coiled coil</keyword>
<feature type="transmembrane region" description="Helical" evidence="14">
    <location>
        <begin position="200"/>
        <end position="218"/>
    </location>
</feature>
<keyword evidence="4" id="KW-0597">Phosphoprotein</keyword>
<dbReference type="EC" id="2.7.13.3" evidence="3"/>
<evidence type="ECO:0000256" key="3">
    <source>
        <dbReference type="ARBA" id="ARBA00012438"/>
    </source>
</evidence>
<dbReference type="InterPro" id="IPR005467">
    <property type="entry name" value="His_kinase_dom"/>
</dbReference>
<evidence type="ECO:0000259" key="15">
    <source>
        <dbReference type="PROSITE" id="PS50109"/>
    </source>
</evidence>
<dbReference type="Gene3D" id="1.10.287.130">
    <property type="match status" value="1"/>
</dbReference>
<dbReference type="Gene3D" id="3.40.50.620">
    <property type="entry name" value="HUPs"/>
    <property type="match status" value="1"/>
</dbReference>
<keyword evidence="7" id="KW-0547">Nucleotide-binding</keyword>
<dbReference type="AlphaFoldDB" id="A0A644WV45"/>
<accession>A0A644WV45</accession>
<dbReference type="CDD" id="cd00082">
    <property type="entry name" value="HisKA"/>
    <property type="match status" value="1"/>
</dbReference>
<keyword evidence="11" id="KW-0902">Two-component regulatory system</keyword>
<feature type="coiled-coil region" evidence="13">
    <location>
        <begin position="292"/>
        <end position="319"/>
    </location>
</feature>
<evidence type="ECO:0000256" key="9">
    <source>
        <dbReference type="ARBA" id="ARBA00022840"/>
    </source>
</evidence>
<evidence type="ECO:0000256" key="13">
    <source>
        <dbReference type="SAM" id="Coils"/>
    </source>
</evidence>
<name>A0A644WV45_9ZZZZ</name>
<evidence type="ECO:0000256" key="11">
    <source>
        <dbReference type="ARBA" id="ARBA00023012"/>
    </source>
</evidence>
<dbReference type="InterPro" id="IPR036890">
    <property type="entry name" value="HATPase_C_sf"/>
</dbReference>
<evidence type="ECO:0000256" key="5">
    <source>
        <dbReference type="ARBA" id="ARBA00022679"/>
    </source>
</evidence>
<dbReference type="InterPro" id="IPR036097">
    <property type="entry name" value="HisK_dim/P_sf"/>
</dbReference>
<dbReference type="SUPFAM" id="SSF55874">
    <property type="entry name" value="ATPase domain of HSP90 chaperone/DNA topoisomerase II/histidine kinase"/>
    <property type="match status" value="1"/>
</dbReference>
<evidence type="ECO:0000313" key="16">
    <source>
        <dbReference type="EMBL" id="MPM05963.1"/>
    </source>
</evidence>
<protein>
    <recommendedName>
        <fullName evidence="3">histidine kinase</fullName>
        <ecNumber evidence="3">2.7.13.3</ecNumber>
    </recommendedName>
</protein>
<dbReference type="SUPFAM" id="SSF47384">
    <property type="entry name" value="Homodimeric domain of signal transducing histidine kinase"/>
    <property type="match status" value="1"/>
</dbReference>
<dbReference type="PRINTS" id="PR00344">
    <property type="entry name" value="BCTRLSENSOR"/>
</dbReference>
<dbReference type="Pfam" id="PF13493">
    <property type="entry name" value="DUF4118"/>
    <property type="match status" value="1"/>
</dbReference>
<keyword evidence="9" id="KW-0067">ATP-binding</keyword>
<comment type="caution">
    <text evidence="16">The sequence shown here is derived from an EMBL/GenBank/DDBJ whole genome shotgun (WGS) entry which is preliminary data.</text>
</comment>
<dbReference type="SUPFAM" id="SSF52402">
    <property type="entry name" value="Adenine nucleotide alpha hydrolases-like"/>
    <property type="match status" value="1"/>
</dbReference>
<keyword evidence="12 14" id="KW-0472">Membrane</keyword>
<dbReference type="InterPro" id="IPR003661">
    <property type="entry name" value="HisK_dim/P_dom"/>
</dbReference>
<dbReference type="GO" id="GO:0005886">
    <property type="term" value="C:plasma membrane"/>
    <property type="evidence" value="ECO:0007669"/>
    <property type="project" value="TreeGrafter"/>
</dbReference>
<dbReference type="Pfam" id="PF02518">
    <property type="entry name" value="HATPase_c"/>
    <property type="match status" value="1"/>
</dbReference>
<dbReference type="GO" id="GO:0000155">
    <property type="term" value="F:phosphorelay sensor kinase activity"/>
    <property type="evidence" value="ECO:0007669"/>
    <property type="project" value="InterPro"/>
</dbReference>
<dbReference type="InterPro" id="IPR014729">
    <property type="entry name" value="Rossmann-like_a/b/a_fold"/>
</dbReference>
<keyword evidence="5 16" id="KW-0808">Transferase</keyword>